<dbReference type="eggNOG" id="ENOG502SSK9">
    <property type="taxonomic scope" value="Eukaryota"/>
</dbReference>
<keyword evidence="1" id="KW-0732">Signal</keyword>
<organism evidence="2 3">
    <name type="scientific">Hyaloperonospora arabidopsidis (strain Emoy2)</name>
    <name type="common">Downy mildew agent</name>
    <name type="synonym">Peronospora arabidopsidis</name>
    <dbReference type="NCBI Taxonomy" id="559515"/>
    <lineage>
        <taxon>Eukaryota</taxon>
        <taxon>Sar</taxon>
        <taxon>Stramenopiles</taxon>
        <taxon>Oomycota</taxon>
        <taxon>Peronosporomycetes</taxon>
        <taxon>Peronosporales</taxon>
        <taxon>Peronosporaceae</taxon>
        <taxon>Hyaloperonospora</taxon>
    </lineage>
</organism>
<keyword evidence="3" id="KW-1185">Reference proteome</keyword>
<feature type="signal peptide" evidence="1">
    <location>
        <begin position="1"/>
        <end position="15"/>
    </location>
</feature>
<dbReference type="EnsemblProtists" id="HpaT812292">
    <property type="protein sequence ID" value="HpaP812292"/>
    <property type="gene ID" value="HpaG812292"/>
</dbReference>
<reference evidence="2" key="2">
    <citation type="submission" date="2015-06" db="UniProtKB">
        <authorList>
            <consortium name="EnsemblProtists"/>
        </authorList>
    </citation>
    <scope>IDENTIFICATION</scope>
    <source>
        <strain evidence="2">Emoy2</strain>
    </source>
</reference>
<dbReference type="AlphaFoldDB" id="M4C0B2"/>
<protein>
    <recommendedName>
        <fullName evidence="4">RxLR effector candidate protein</fullName>
    </recommendedName>
</protein>
<accession>M4C0B2</accession>
<evidence type="ECO:0000256" key="1">
    <source>
        <dbReference type="SAM" id="SignalP"/>
    </source>
</evidence>
<dbReference type="HOGENOM" id="CLU_1513363_0_0_1"/>
<evidence type="ECO:0008006" key="4">
    <source>
        <dbReference type="Google" id="ProtNLM"/>
    </source>
</evidence>
<feature type="chain" id="PRO_5012994589" description="RxLR effector candidate protein" evidence="1">
    <location>
        <begin position="16"/>
        <end position="178"/>
    </location>
</feature>
<dbReference type="Proteomes" id="UP000011713">
    <property type="component" value="Unassembled WGS sequence"/>
</dbReference>
<dbReference type="VEuPathDB" id="FungiDB:HpaG812292"/>
<sequence length="178" mass="19882">MLLTLLCAAITHLEGDEATLSAVWACFAHVAHHVLPIDQTILAVLDLDRDTLLGFVHHRVGTIYTPAHALAFVTDPFYYSVRMNLASLHGPSFLELGQGPLFQQCRKALARIADGDQERCYLLLDQFAYFLAMRMEGTNTLARSRKMKPASVWAQVDDHDMRDLANVLVQVHSNPDVP</sequence>
<name>M4C0B2_HYAAE</name>
<evidence type="ECO:0000313" key="3">
    <source>
        <dbReference type="Proteomes" id="UP000011713"/>
    </source>
</evidence>
<proteinExistence type="predicted"/>
<evidence type="ECO:0000313" key="2">
    <source>
        <dbReference type="EnsemblProtists" id="HpaP812292"/>
    </source>
</evidence>
<dbReference type="InParanoid" id="M4C0B2"/>
<dbReference type="EMBL" id="JH598072">
    <property type="status" value="NOT_ANNOTATED_CDS"/>
    <property type="molecule type" value="Genomic_DNA"/>
</dbReference>
<reference evidence="3" key="1">
    <citation type="journal article" date="2010" name="Science">
        <title>Signatures of adaptation to obligate biotrophy in the Hyaloperonospora arabidopsidis genome.</title>
        <authorList>
            <person name="Baxter L."/>
            <person name="Tripathy S."/>
            <person name="Ishaque N."/>
            <person name="Boot N."/>
            <person name="Cabral A."/>
            <person name="Kemen E."/>
            <person name="Thines M."/>
            <person name="Ah-Fong A."/>
            <person name="Anderson R."/>
            <person name="Badejoko W."/>
            <person name="Bittner-Eddy P."/>
            <person name="Boore J.L."/>
            <person name="Chibucos M.C."/>
            <person name="Coates M."/>
            <person name="Dehal P."/>
            <person name="Delehaunty K."/>
            <person name="Dong S."/>
            <person name="Downton P."/>
            <person name="Dumas B."/>
            <person name="Fabro G."/>
            <person name="Fronick C."/>
            <person name="Fuerstenberg S.I."/>
            <person name="Fulton L."/>
            <person name="Gaulin E."/>
            <person name="Govers F."/>
            <person name="Hughes L."/>
            <person name="Humphray S."/>
            <person name="Jiang R.H."/>
            <person name="Judelson H."/>
            <person name="Kamoun S."/>
            <person name="Kyung K."/>
            <person name="Meijer H."/>
            <person name="Minx P."/>
            <person name="Morris P."/>
            <person name="Nelson J."/>
            <person name="Phuntumart V."/>
            <person name="Qutob D."/>
            <person name="Rehmany A."/>
            <person name="Rougon-Cardoso A."/>
            <person name="Ryden P."/>
            <person name="Torto-Alalibo T."/>
            <person name="Studholme D."/>
            <person name="Wang Y."/>
            <person name="Win J."/>
            <person name="Wood J."/>
            <person name="Clifton S.W."/>
            <person name="Rogers J."/>
            <person name="Van den Ackerveken G."/>
            <person name="Jones J.D."/>
            <person name="McDowell J.M."/>
            <person name="Beynon J."/>
            <person name="Tyler B.M."/>
        </authorList>
    </citation>
    <scope>NUCLEOTIDE SEQUENCE [LARGE SCALE GENOMIC DNA]</scope>
    <source>
        <strain evidence="3">Emoy2</strain>
    </source>
</reference>